<accession>A0AAV4UVM1</accession>
<gene>
    <name evidence="2" type="ORF">CEXT_592421</name>
</gene>
<keyword evidence="3" id="KW-1185">Reference proteome</keyword>
<sequence>MADLSSSSSAKSANSSAVQIDSMTHSTLSSQDHGQKTSTQNSQQEPGSFAKPKPPVGRGRRGGRKLLPVTKTPALAKRKRGRAPKSAEVTTDDTSKEEETSASSSRPKKMPRRKKNEAEQTPKTEVKRKVLMTF</sequence>
<feature type="compositionally biased region" description="Basic and acidic residues" evidence="1">
    <location>
        <begin position="116"/>
        <end position="128"/>
    </location>
</feature>
<evidence type="ECO:0000313" key="3">
    <source>
        <dbReference type="Proteomes" id="UP001054945"/>
    </source>
</evidence>
<name>A0AAV4UVM1_CAEEX</name>
<dbReference type="Proteomes" id="UP001054945">
    <property type="component" value="Unassembled WGS sequence"/>
</dbReference>
<comment type="caution">
    <text evidence="2">The sequence shown here is derived from an EMBL/GenBank/DDBJ whole genome shotgun (WGS) entry which is preliminary data.</text>
</comment>
<feature type="compositionally biased region" description="Low complexity" evidence="1">
    <location>
        <begin position="1"/>
        <end position="17"/>
    </location>
</feature>
<evidence type="ECO:0000313" key="2">
    <source>
        <dbReference type="EMBL" id="GIY61946.1"/>
    </source>
</evidence>
<protein>
    <submittedName>
        <fullName evidence="2">Uncharacterized protein</fullName>
    </submittedName>
</protein>
<feature type="compositionally biased region" description="Polar residues" evidence="1">
    <location>
        <begin position="18"/>
        <end position="46"/>
    </location>
</feature>
<organism evidence="2 3">
    <name type="scientific">Caerostris extrusa</name>
    <name type="common">Bark spider</name>
    <name type="synonym">Caerostris bankana</name>
    <dbReference type="NCBI Taxonomy" id="172846"/>
    <lineage>
        <taxon>Eukaryota</taxon>
        <taxon>Metazoa</taxon>
        <taxon>Ecdysozoa</taxon>
        <taxon>Arthropoda</taxon>
        <taxon>Chelicerata</taxon>
        <taxon>Arachnida</taxon>
        <taxon>Araneae</taxon>
        <taxon>Araneomorphae</taxon>
        <taxon>Entelegynae</taxon>
        <taxon>Araneoidea</taxon>
        <taxon>Araneidae</taxon>
        <taxon>Caerostris</taxon>
    </lineage>
</organism>
<evidence type="ECO:0000256" key="1">
    <source>
        <dbReference type="SAM" id="MobiDB-lite"/>
    </source>
</evidence>
<feature type="region of interest" description="Disordered" evidence="1">
    <location>
        <begin position="1"/>
        <end position="134"/>
    </location>
</feature>
<proteinExistence type="predicted"/>
<dbReference type="EMBL" id="BPLR01013553">
    <property type="protein sequence ID" value="GIY61946.1"/>
    <property type="molecule type" value="Genomic_DNA"/>
</dbReference>
<dbReference type="AlphaFoldDB" id="A0AAV4UVM1"/>
<feature type="compositionally biased region" description="Basic residues" evidence="1">
    <location>
        <begin position="106"/>
        <end position="115"/>
    </location>
</feature>
<reference evidence="2 3" key="1">
    <citation type="submission" date="2021-06" db="EMBL/GenBank/DDBJ databases">
        <title>Caerostris extrusa draft genome.</title>
        <authorList>
            <person name="Kono N."/>
            <person name="Arakawa K."/>
        </authorList>
    </citation>
    <scope>NUCLEOTIDE SEQUENCE [LARGE SCALE GENOMIC DNA]</scope>
</reference>